<evidence type="ECO:0000313" key="3">
    <source>
        <dbReference type="EMBL" id="KAG0314971.1"/>
    </source>
</evidence>
<feature type="domain" description="Multiple myeloma tumor-associated protein 2-like N-terminal" evidence="2">
    <location>
        <begin position="8"/>
        <end position="88"/>
    </location>
</feature>
<dbReference type="OrthoDB" id="5390672at2759"/>
<sequence>MFHPTRGGTRGGQDQFKWEDVKEDKHRENYLGNSLLAPVGRWQKGRDLTWYAKDNSGSSDADSQLAKKHAEIQSIKDAEAEAMAEALGYKTKRKKESNVSEKELSSAINKSKAGVPDEHGDHIKESSSVQGLGFNKRQGILSGANSLSIPKGAPNRTGTIPLVPLIPNTDTQTVSKDKESHRTKEGRSSHRHRDSTTDDQDRHKIANVAAREAGAELETRVVRQKASATVNEAGARVHPRKGKVTTMDLKASATPKIDGRGVRAGAGVAVASDIRPGVRSRTTTSAATIIDLVIVTSASLIEGDLSGNGQPPISIVADLAAGRVAIEALVRLPAILQTDAPISKRCGLS</sequence>
<dbReference type="InterPro" id="IPR019315">
    <property type="entry name" value="MMTA2_N"/>
</dbReference>
<dbReference type="PANTHER" id="PTHR14580:SF0">
    <property type="entry name" value="MULTIPLE MYELOMA TUMOR-ASSOCIATED PROTEIN 2"/>
    <property type="match status" value="1"/>
</dbReference>
<dbReference type="Proteomes" id="UP000823405">
    <property type="component" value="Unassembled WGS sequence"/>
</dbReference>
<keyword evidence="4" id="KW-1185">Reference proteome</keyword>
<accession>A0A9P6UQL1</accession>
<dbReference type="PANTHER" id="PTHR14580">
    <property type="entry name" value="MULTIPLE MYELOMA TUMOR-ASSOCIATED PROTEIN 2 FAMILY MEMBER"/>
    <property type="match status" value="1"/>
</dbReference>
<dbReference type="AlphaFoldDB" id="A0A9P6UQL1"/>
<reference evidence="3" key="1">
    <citation type="journal article" date="2020" name="Fungal Divers.">
        <title>Resolving the Mortierellaceae phylogeny through synthesis of multi-gene phylogenetics and phylogenomics.</title>
        <authorList>
            <person name="Vandepol N."/>
            <person name="Liber J."/>
            <person name="Desiro A."/>
            <person name="Na H."/>
            <person name="Kennedy M."/>
            <person name="Barry K."/>
            <person name="Grigoriev I.V."/>
            <person name="Miller A.N."/>
            <person name="O'Donnell K."/>
            <person name="Stajich J.E."/>
            <person name="Bonito G."/>
        </authorList>
    </citation>
    <scope>NUCLEOTIDE SEQUENCE</scope>
    <source>
        <strain evidence="3">NVP60</strain>
    </source>
</reference>
<organism evidence="3 4">
    <name type="scientific">Linnemannia gamsii</name>
    <dbReference type="NCBI Taxonomy" id="64522"/>
    <lineage>
        <taxon>Eukaryota</taxon>
        <taxon>Fungi</taxon>
        <taxon>Fungi incertae sedis</taxon>
        <taxon>Mucoromycota</taxon>
        <taxon>Mortierellomycotina</taxon>
        <taxon>Mortierellomycetes</taxon>
        <taxon>Mortierellales</taxon>
        <taxon>Mortierellaceae</taxon>
        <taxon>Linnemannia</taxon>
    </lineage>
</organism>
<dbReference type="InterPro" id="IPR039207">
    <property type="entry name" value="MMTAG2-like"/>
</dbReference>
<protein>
    <recommendedName>
        <fullName evidence="2">Multiple myeloma tumor-associated protein 2-like N-terminal domain-containing protein</fullName>
    </recommendedName>
</protein>
<proteinExistence type="predicted"/>
<feature type="compositionally biased region" description="Basic and acidic residues" evidence="1">
    <location>
        <begin position="115"/>
        <end position="125"/>
    </location>
</feature>
<dbReference type="EMBL" id="JAAAIN010000406">
    <property type="protein sequence ID" value="KAG0314971.1"/>
    <property type="molecule type" value="Genomic_DNA"/>
</dbReference>
<feature type="region of interest" description="Disordered" evidence="1">
    <location>
        <begin position="145"/>
        <end position="203"/>
    </location>
</feature>
<name>A0A9P6UQL1_9FUNG</name>
<feature type="region of interest" description="Disordered" evidence="1">
    <location>
        <begin position="91"/>
        <end position="131"/>
    </location>
</feature>
<dbReference type="Pfam" id="PF10159">
    <property type="entry name" value="MMtag"/>
    <property type="match status" value="1"/>
</dbReference>
<feature type="compositionally biased region" description="Basic and acidic residues" evidence="1">
    <location>
        <begin position="175"/>
        <end position="203"/>
    </location>
</feature>
<evidence type="ECO:0000259" key="2">
    <source>
        <dbReference type="Pfam" id="PF10159"/>
    </source>
</evidence>
<comment type="caution">
    <text evidence="3">The sequence shown here is derived from an EMBL/GenBank/DDBJ whole genome shotgun (WGS) entry which is preliminary data.</text>
</comment>
<gene>
    <name evidence="3" type="ORF">BGZ97_008787</name>
</gene>
<evidence type="ECO:0000256" key="1">
    <source>
        <dbReference type="SAM" id="MobiDB-lite"/>
    </source>
</evidence>
<evidence type="ECO:0000313" key="4">
    <source>
        <dbReference type="Proteomes" id="UP000823405"/>
    </source>
</evidence>